<evidence type="ECO:0000256" key="9">
    <source>
        <dbReference type="ARBA" id="ARBA00031636"/>
    </source>
</evidence>
<dbReference type="InterPro" id="IPR048279">
    <property type="entry name" value="MdtK-like"/>
</dbReference>
<keyword evidence="6 10" id="KW-1133">Transmembrane helix</keyword>
<keyword evidence="5 10" id="KW-0812">Transmembrane</keyword>
<keyword evidence="3" id="KW-0050">Antiport</keyword>
<gene>
    <name evidence="11" type="ORF">KL86DYS2_13257</name>
</gene>
<evidence type="ECO:0000313" key="11">
    <source>
        <dbReference type="EMBL" id="SBW07967.1"/>
    </source>
</evidence>
<dbReference type="NCBIfam" id="TIGR00797">
    <property type="entry name" value="matE"/>
    <property type="match status" value="1"/>
</dbReference>
<evidence type="ECO:0000256" key="4">
    <source>
        <dbReference type="ARBA" id="ARBA00022475"/>
    </source>
</evidence>
<keyword evidence="8 10" id="KW-0472">Membrane</keyword>
<feature type="transmembrane region" description="Helical" evidence="10">
    <location>
        <begin position="58"/>
        <end position="78"/>
    </location>
</feature>
<evidence type="ECO:0000256" key="3">
    <source>
        <dbReference type="ARBA" id="ARBA00022449"/>
    </source>
</evidence>
<organism evidence="11">
    <name type="scientific">uncultured Dysgonomonas sp</name>
    <dbReference type="NCBI Taxonomy" id="206096"/>
    <lineage>
        <taxon>Bacteria</taxon>
        <taxon>Pseudomonadati</taxon>
        <taxon>Bacteroidota</taxon>
        <taxon>Bacteroidia</taxon>
        <taxon>Bacteroidales</taxon>
        <taxon>Dysgonomonadaceae</taxon>
        <taxon>Dysgonomonas</taxon>
        <taxon>environmental samples</taxon>
    </lineage>
</organism>
<keyword evidence="2" id="KW-0813">Transport</keyword>
<dbReference type="InterPro" id="IPR002528">
    <property type="entry name" value="MATE_fam"/>
</dbReference>
<dbReference type="PANTHER" id="PTHR43298">
    <property type="entry name" value="MULTIDRUG RESISTANCE PROTEIN NORM-RELATED"/>
    <property type="match status" value="1"/>
</dbReference>
<accession>A0A212K8K7</accession>
<dbReference type="RefSeq" id="WP_296951853.1">
    <property type="nucleotide sequence ID" value="NZ_LT599021.1"/>
</dbReference>
<feature type="transmembrane region" description="Helical" evidence="10">
    <location>
        <begin position="12"/>
        <end position="38"/>
    </location>
</feature>
<sequence>MHSYTYKDIWKVSIPIMLGLLAQNIIQLTGTFFLGHVANPDHPGLAGIYQSASGLAGIYYVAIFTLCFGFSIGGQIMISRRNGEKNYDKIGTIVIQGLMFLQVFALILFFMSQLLIDQVLSTFLKSPDVFDAIDRYLSIRIYGFFFAAFNVMFRAFYVGIARTKVLTFNAITMAVVNIIADYALIFGNFGCPEMGIEGAAIAAVLSEIASVLFFTIYTFATVDFKKYGFAKMKFKLSIIRSILNISSFTMVQYFISMSTWFIFFVAIEQHSEDALKITNLVRSFYMVYFIPMNALATTANTLVGNTMGAGNIKGVIPLVKKICLLNLGIIVLMMGITFISPEFWISIIAPIDQKTLIGETVIPLIVLLFSLPISALSIVVFNSISGTGNTKAALILEMITMVIYIVAMSWIVIYKEMSVAWCWTVEYFYWGPLLIFSIVYLTRARWQNKVV</sequence>
<feature type="transmembrane region" description="Helical" evidence="10">
    <location>
        <begin position="136"/>
        <end position="153"/>
    </location>
</feature>
<protein>
    <recommendedName>
        <fullName evidence="9">Multidrug-efflux transporter</fullName>
    </recommendedName>
</protein>
<dbReference type="AlphaFoldDB" id="A0A212K8K7"/>
<reference evidence="11" key="1">
    <citation type="submission" date="2016-04" db="EMBL/GenBank/DDBJ databases">
        <authorList>
            <person name="Evans L.H."/>
            <person name="Alamgir A."/>
            <person name="Owens N."/>
            <person name="Weber N.D."/>
            <person name="Virtaneva K."/>
            <person name="Barbian K."/>
            <person name="Babar A."/>
            <person name="Rosenke K."/>
        </authorList>
    </citation>
    <scope>NUCLEOTIDE SEQUENCE</scope>
    <source>
        <strain evidence="11">86-2</strain>
    </source>
</reference>
<evidence type="ECO:0000256" key="5">
    <source>
        <dbReference type="ARBA" id="ARBA00022692"/>
    </source>
</evidence>
<feature type="transmembrane region" description="Helical" evidence="10">
    <location>
        <begin position="427"/>
        <end position="446"/>
    </location>
</feature>
<evidence type="ECO:0000256" key="7">
    <source>
        <dbReference type="ARBA" id="ARBA00023065"/>
    </source>
</evidence>
<dbReference type="InterPro" id="IPR050222">
    <property type="entry name" value="MATE_MdtK"/>
</dbReference>
<dbReference type="PIRSF" id="PIRSF006603">
    <property type="entry name" value="DinF"/>
    <property type="match status" value="1"/>
</dbReference>
<comment type="subcellular location">
    <subcellularLocation>
        <location evidence="1">Cell membrane</location>
        <topology evidence="1">Multi-pass membrane protein</topology>
    </subcellularLocation>
</comment>
<dbReference type="GO" id="GO:0005886">
    <property type="term" value="C:plasma membrane"/>
    <property type="evidence" value="ECO:0007669"/>
    <property type="project" value="UniProtKB-SubCell"/>
</dbReference>
<evidence type="ECO:0000256" key="1">
    <source>
        <dbReference type="ARBA" id="ARBA00004651"/>
    </source>
</evidence>
<keyword evidence="4" id="KW-1003">Cell membrane</keyword>
<feature type="transmembrane region" description="Helical" evidence="10">
    <location>
        <begin position="198"/>
        <end position="220"/>
    </location>
</feature>
<feature type="transmembrane region" description="Helical" evidence="10">
    <location>
        <begin position="283"/>
        <end position="303"/>
    </location>
</feature>
<dbReference type="EMBL" id="FLUL01000001">
    <property type="protein sequence ID" value="SBW07967.1"/>
    <property type="molecule type" value="Genomic_DNA"/>
</dbReference>
<feature type="transmembrane region" description="Helical" evidence="10">
    <location>
        <begin position="324"/>
        <end position="349"/>
    </location>
</feature>
<feature type="transmembrane region" description="Helical" evidence="10">
    <location>
        <begin position="165"/>
        <end position="186"/>
    </location>
</feature>
<evidence type="ECO:0000256" key="6">
    <source>
        <dbReference type="ARBA" id="ARBA00022989"/>
    </source>
</evidence>
<feature type="transmembrane region" description="Helical" evidence="10">
    <location>
        <begin position="241"/>
        <end position="263"/>
    </location>
</feature>
<feature type="transmembrane region" description="Helical" evidence="10">
    <location>
        <begin position="361"/>
        <end position="381"/>
    </location>
</feature>
<keyword evidence="7" id="KW-0406">Ion transport</keyword>
<dbReference type="GO" id="GO:0042910">
    <property type="term" value="F:xenobiotic transmembrane transporter activity"/>
    <property type="evidence" value="ECO:0007669"/>
    <property type="project" value="InterPro"/>
</dbReference>
<feature type="transmembrane region" description="Helical" evidence="10">
    <location>
        <begin position="393"/>
        <end position="415"/>
    </location>
</feature>
<dbReference type="GO" id="GO:0006811">
    <property type="term" value="P:monoatomic ion transport"/>
    <property type="evidence" value="ECO:0007669"/>
    <property type="project" value="UniProtKB-KW"/>
</dbReference>
<evidence type="ECO:0000256" key="8">
    <source>
        <dbReference type="ARBA" id="ARBA00023136"/>
    </source>
</evidence>
<evidence type="ECO:0000256" key="2">
    <source>
        <dbReference type="ARBA" id="ARBA00022448"/>
    </source>
</evidence>
<dbReference type="Pfam" id="PF01554">
    <property type="entry name" value="MatE"/>
    <property type="match status" value="2"/>
</dbReference>
<feature type="transmembrane region" description="Helical" evidence="10">
    <location>
        <begin position="90"/>
        <end position="116"/>
    </location>
</feature>
<dbReference type="PANTHER" id="PTHR43298:SF2">
    <property type="entry name" value="FMN_FAD EXPORTER YEEO-RELATED"/>
    <property type="match status" value="1"/>
</dbReference>
<dbReference type="CDD" id="cd13133">
    <property type="entry name" value="MATE_like_7"/>
    <property type="match status" value="1"/>
</dbReference>
<evidence type="ECO:0000256" key="10">
    <source>
        <dbReference type="SAM" id="Phobius"/>
    </source>
</evidence>
<proteinExistence type="predicted"/>
<name>A0A212K8K7_9BACT</name>
<dbReference type="GO" id="GO:0015297">
    <property type="term" value="F:antiporter activity"/>
    <property type="evidence" value="ECO:0007669"/>
    <property type="project" value="UniProtKB-KW"/>
</dbReference>